<accession>A0A0V0T7Q2</accession>
<feature type="compositionally biased region" description="Polar residues" evidence="1">
    <location>
        <begin position="25"/>
        <end position="41"/>
    </location>
</feature>
<dbReference type="EMBL" id="JYDJ01000488">
    <property type="protein sequence ID" value="KRX35002.1"/>
    <property type="molecule type" value="Genomic_DNA"/>
</dbReference>
<reference evidence="2 3" key="1">
    <citation type="submission" date="2015-01" db="EMBL/GenBank/DDBJ databases">
        <title>Evolution of Trichinella species and genotypes.</title>
        <authorList>
            <person name="Korhonen P.K."/>
            <person name="Edoardo P."/>
            <person name="Giuseppe L.R."/>
            <person name="Gasser R.B."/>
        </authorList>
    </citation>
    <scope>NUCLEOTIDE SEQUENCE [LARGE SCALE GENOMIC DNA]</scope>
    <source>
        <strain evidence="2">ISS417</strain>
    </source>
</reference>
<protein>
    <submittedName>
        <fullName evidence="2">Uncharacterized protein</fullName>
    </submittedName>
</protein>
<dbReference type="Proteomes" id="UP000055048">
    <property type="component" value="Unassembled WGS sequence"/>
</dbReference>
<feature type="compositionally biased region" description="Low complexity" evidence="1">
    <location>
        <begin position="89"/>
        <end position="104"/>
    </location>
</feature>
<name>A0A0V0T7Q2_9BILA</name>
<sequence>AFKNQSCSGRNNTDPVGVTWPRGGTQKSRVGQEQYPRTTGQIAIWASGGSESESERPPAAPRSIAFARQWRARRKGGSGQTKGHGSCRSAPEIASAPAASELPIGGSRRVDRGPTDLGPIYMARKRAADISIRVCVSRGTTVVQEDELVASSLALNTWFCSTGCQYCRYSEESS</sequence>
<evidence type="ECO:0000313" key="3">
    <source>
        <dbReference type="Proteomes" id="UP000055048"/>
    </source>
</evidence>
<gene>
    <name evidence="2" type="ORF">T05_7400</name>
</gene>
<dbReference type="STRING" id="144512.A0A0V0T7Q2"/>
<dbReference type="AlphaFoldDB" id="A0A0V0T7Q2"/>
<feature type="region of interest" description="Disordered" evidence="1">
    <location>
        <begin position="1"/>
        <end position="113"/>
    </location>
</feature>
<evidence type="ECO:0000256" key="1">
    <source>
        <dbReference type="SAM" id="MobiDB-lite"/>
    </source>
</evidence>
<comment type="caution">
    <text evidence="2">The sequence shown here is derived from an EMBL/GenBank/DDBJ whole genome shotgun (WGS) entry which is preliminary data.</text>
</comment>
<keyword evidence="3" id="KW-1185">Reference proteome</keyword>
<feature type="compositionally biased region" description="Polar residues" evidence="1">
    <location>
        <begin position="1"/>
        <end position="14"/>
    </location>
</feature>
<feature type="non-terminal residue" evidence="2">
    <location>
        <position position="1"/>
    </location>
</feature>
<proteinExistence type="predicted"/>
<evidence type="ECO:0000313" key="2">
    <source>
        <dbReference type="EMBL" id="KRX35002.1"/>
    </source>
</evidence>
<organism evidence="2 3">
    <name type="scientific">Trichinella murrelli</name>
    <dbReference type="NCBI Taxonomy" id="144512"/>
    <lineage>
        <taxon>Eukaryota</taxon>
        <taxon>Metazoa</taxon>
        <taxon>Ecdysozoa</taxon>
        <taxon>Nematoda</taxon>
        <taxon>Enoplea</taxon>
        <taxon>Dorylaimia</taxon>
        <taxon>Trichinellida</taxon>
        <taxon>Trichinellidae</taxon>
        <taxon>Trichinella</taxon>
    </lineage>
</organism>